<dbReference type="HAMAP" id="MF_02076">
    <property type="entry name" value="Glu_tRNA_synth_type2"/>
    <property type="match status" value="1"/>
</dbReference>
<keyword evidence="7" id="KW-0547">Nucleotide-binding</keyword>
<keyword evidence="5" id="KW-0436">Ligase</keyword>
<dbReference type="InterPro" id="IPR016061">
    <property type="entry name" value="Pro-tRNA_ligase_II_C"/>
</dbReference>
<evidence type="ECO:0000256" key="16">
    <source>
        <dbReference type="ARBA" id="ARBA00061295"/>
    </source>
</evidence>
<keyword evidence="4" id="KW-0597">Phosphoprotein</keyword>
<dbReference type="Gene3D" id="3.40.50.620">
    <property type="entry name" value="HUPs"/>
    <property type="match status" value="1"/>
</dbReference>
<dbReference type="PROSITE" id="PS00762">
    <property type="entry name" value="WHEP_TRS_1"/>
    <property type="match status" value="2"/>
</dbReference>
<dbReference type="InterPro" id="IPR033721">
    <property type="entry name" value="ProRS_core_arch_euk"/>
</dbReference>
<dbReference type="Pfam" id="PF03950">
    <property type="entry name" value="tRNA-synt_1c_C"/>
    <property type="match status" value="1"/>
</dbReference>
<dbReference type="InterPro" id="IPR017449">
    <property type="entry name" value="Pro-tRNA_synth_II"/>
</dbReference>
<dbReference type="SUPFAM" id="SSF52954">
    <property type="entry name" value="Class II aaRS ABD-related"/>
    <property type="match status" value="1"/>
</dbReference>
<dbReference type="InterPro" id="IPR014729">
    <property type="entry name" value="Rossmann-like_a/b/a_fold"/>
</dbReference>
<evidence type="ECO:0000256" key="17">
    <source>
        <dbReference type="ARBA" id="ARBA00067786"/>
    </source>
</evidence>
<dbReference type="InterPro" id="IPR011035">
    <property type="entry name" value="Ribosomal_bL25/Gln-tRNA_synth"/>
</dbReference>
<feature type="region of interest" description="Disordered" evidence="19">
    <location>
        <begin position="100"/>
        <end position="130"/>
    </location>
</feature>
<dbReference type="SMART" id="SM00946">
    <property type="entry name" value="ProRS-C_1"/>
    <property type="match status" value="1"/>
</dbReference>
<dbReference type="Pfam" id="PF03129">
    <property type="entry name" value="HGTP_anticodon"/>
    <property type="match status" value="1"/>
</dbReference>
<dbReference type="Gene3D" id="1.10.287.10">
    <property type="entry name" value="S15/NS1, RNA-binding"/>
    <property type="match status" value="6"/>
</dbReference>
<dbReference type="Pfam" id="PF00458">
    <property type="entry name" value="WHEP-TRS"/>
    <property type="match status" value="6"/>
</dbReference>
<dbReference type="InterPro" id="IPR002314">
    <property type="entry name" value="aa-tRNA-synt_IIb"/>
</dbReference>
<dbReference type="GO" id="GO:0006424">
    <property type="term" value="P:glutamyl-tRNA aminoacylation"/>
    <property type="evidence" value="ECO:0007669"/>
    <property type="project" value="InterPro"/>
</dbReference>
<dbReference type="CDD" id="cd00862">
    <property type="entry name" value="ProRS_anticodon_zinc"/>
    <property type="match status" value="1"/>
</dbReference>
<dbReference type="Pfam" id="PF00587">
    <property type="entry name" value="tRNA-synt_2b"/>
    <property type="match status" value="1"/>
</dbReference>
<dbReference type="PROSITE" id="PS50862">
    <property type="entry name" value="AA_TRNA_LIGASE_II"/>
    <property type="match status" value="1"/>
</dbReference>
<organism evidence="20">
    <name type="scientific">Cyprideis torosa</name>
    <dbReference type="NCBI Taxonomy" id="163714"/>
    <lineage>
        <taxon>Eukaryota</taxon>
        <taxon>Metazoa</taxon>
        <taxon>Ecdysozoa</taxon>
        <taxon>Arthropoda</taxon>
        <taxon>Crustacea</taxon>
        <taxon>Oligostraca</taxon>
        <taxon>Ostracoda</taxon>
        <taxon>Podocopa</taxon>
        <taxon>Podocopida</taxon>
        <taxon>Cytherocopina</taxon>
        <taxon>Cytheroidea</taxon>
        <taxon>Cytherideidae</taxon>
        <taxon>Cyprideis</taxon>
    </lineage>
</organism>
<dbReference type="FunFam" id="1.10.1160.10:FF:000001">
    <property type="entry name" value="Glutamine--tRNA ligase"/>
    <property type="match status" value="1"/>
</dbReference>
<feature type="compositionally biased region" description="Low complexity" evidence="19">
    <location>
        <begin position="729"/>
        <end position="747"/>
    </location>
</feature>
<feature type="region of interest" description="Disordered" evidence="19">
    <location>
        <begin position="796"/>
        <end position="823"/>
    </location>
</feature>
<dbReference type="FunFam" id="3.90.800.10:FF:000001">
    <property type="entry name" value="Glutamine--tRNA ligase"/>
    <property type="match status" value="1"/>
</dbReference>
<feature type="compositionally biased region" description="Low complexity" evidence="19">
    <location>
        <begin position="945"/>
        <end position="965"/>
    </location>
</feature>
<dbReference type="SUPFAM" id="SSF52374">
    <property type="entry name" value="Nucleotidylyl transferase"/>
    <property type="match status" value="1"/>
</dbReference>
<evidence type="ECO:0000256" key="13">
    <source>
        <dbReference type="ARBA" id="ARBA00023268"/>
    </source>
</evidence>
<dbReference type="InterPro" id="IPR001412">
    <property type="entry name" value="aa-tRNA-synth_I_CS"/>
</dbReference>
<dbReference type="GO" id="GO:0046872">
    <property type="term" value="F:metal ion binding"/>
    <property type="evidence" value="ECO:0007669"/>
    <property type="project" value="UniProtKB-KW"/>
</dbReference>
<dbReference type="InterPro" id="IPR009068">
    <property type="entry name" value="uS15_NS1_RNA-bd_sf"/>
</dbReference>
<dbReference type="GO" id="GO:0017101">
    <property type="term" value="C:aminoacyl-tRNA synthetase multienzyme complex"/>
    <property type="evidence" value="ECO:0007669"/>
    <property type="project" value="UniProtKB-ARBA"/>
</dbReference>
<reference evidence="20" key="1">
    <citation type="submission" date="2020-11" db="EMBL/GenBank/DDBJ databases">
        <authorList>
            <person name="Tran Van P."/>
        </authorList>
    </citation>
    <scope>NUCLEOTIDE SEQUENCE</scope>
</reference>
<keyword evidence="6" id="KW-0479">Metal-binding</keyword>
<dbReference type="PRINTS" id="PR00987">
    <property type="entry name" value="TRNASYNTHGLU"/>
</dbReference>
<dbReference type="Gene3D" id="3.90.800.10">
    <property type="entry name" value="Glutamyl-tRNA Synthetase, Domain 3"/>
    <property type="match status" value="1"/>
</dbReference>
<dbReference type="InterPro" id="IPR020056">
    <property type="entry name" value="Rbsml_bL25/Gln-tRNA_synth_N"/>
</dbReference>
<dbReference type="Gene3D" id="2.40.240.10">
    <property type="entry name" value="Ribosomal Protein L25, Chain P"/>
    <property type="match status" value="1"/>
</dbReference>
<sequence>MVSANSEDEVDFSLTVPPKKGGSCDVLVEFLHILKAKGVFVTFEEGASLSLRVGTAVFNNEADVLRFVARKLPTLALYGNGLLAVTEWASELLTKTSGLKTPVSSTAAPKSKETGKQQQKGAGPRKEEGKFVDLPGAKMGEVVVRFPPEASGFLHIGHAKAALLNRYYQEMFQGKLIMRFDDTNPDKENAHFEKVILEDVATLGLRPDVFSFTSDYFGKMLEMGEQLIADGKAYVDDTPAELMKEQRERMEESAARSRSVAENLSLWQEMKAGTAKGMDCCVRAKIDMKSPNGCMRDPTIFRCKTEPHLRTKTTYKVYPTYDFACPIVDSIEGVTHALRTTEYKDRDEQYTWFCKALGIREPYIYSYSRLNMSHTVLSKRKLTWFVQQGKVTGWDDPRMPTVRGMLRRGLTVDALREFIIAQGSSKAIVLMEWDKLWSINKKFLDPVVPRYTALDVSEGLVSVEVSGAGKASLKVPLHPKKPEGETKEVRTGPKLLLEKADVGLLSAGSNATFINWGNLLVESVPSSGQGVIKAKLNLGDTNFKKTAKVTWLADAAENRLPIRALYFDHLLSKASLRPGDEFTDFVGHETMIEIPMVGEESMKELKAGDIIQVQRKGFFKVDVPYSPPSPNSCKEGPIVMFFIPDGSASKGPFDKITSSTKPAQETASSVTATPCDDVALQIKNQGDVIRDLKAKKVDKKSLEPEIKKLLDLKTQFKAETGRDWKPEDAAANAASSATNAATSSSSSGGNVAIQIKEQGDRIRDLKTQKVDKKTLEPEIKKLLDLKAEFKTQFGRDWKPEDSATNAANSATNAATSSSSSGGNVAIQIKEQGDRIRDLKAQKVDKKTLEPEIKKLLDLKAEFKTQFGRDWKPEDSANVVIPAANVAVVTATSNVASQIKEQGDKIRDMKAQKVDKKTLEPEIKRLLDLKAEFKNQFGRDWKPEDSAAASTNAVASVTTAPASDTTNETQKVFDEIKQQGDKIREMKSKKSTKSEIDSEVKTLLALKAKFKEVSGMDWKPDLKLPEAAVVGSGDAASAGPEEALSAAIKAQGDVVRNLKSSKAPKNEIDAAVQTLLKLKADFKQQMGKEWKPPEGQAAGKASKKEEKPKPQAAKKKEETPPAQQQPAATGGVKKVTRLGMEAKKAEDLPDWYQQVITKAELIEYYDVSGCYILRPWAFSIWEGIMQFVDKEIKKLGVQNCYFPIFVSKSALEKEKTHVEDFAPEVAWVTHSGDTALAEPIAIRPTSETVMYPSYAKWIQSHRDLPIKLNQWNSVVRWEFKHPQPFLRTREFLWQEGHTAHASLEEAEEEVYQILDIYRRVYEELLAIPVKAGRKTEKEKFAGADFTTTVEAFISASGRAIQGGTSHHLGQNFSKMFEIVFDDPVTQEKRFVYQNSWGITTRTIGVMIMIHGDDQGLILPPRVAAIQVVVIPCGLTATLAEEVKSAVVDKCKEVEERLRQAGVRVRGDYRDNYSPGWKFNHWELKGVPVRLEIGPQDLSKKQCMLVRRHKGLKQTSSEEAVVDTLQALLETIHADMFQEAKRQLDSHIKQVKTWSDFCSELESSNLLLAPYCGREDCEDAIKKDSAKDVEVEPGAPAMGAKGLCIPFEQPSESVGSKCVHHACTHIPKKWTLFGRSY</sequence>
<dbReference type="PROSITE" id="PS00178">
    <property type="entry name" value="AA_TRNA_LIGASE_I"/>
    <property type="match status" value="1"/>
</dbReference>
<keyword evidence="8" id="KW-0862">Zinc</keyword>
<dbReference type="InterPro" id="IPR006195">
    <property type="entry name" value="aa-tRNA-synth_II"/>
</dbReference>
<keyword evidence="9" id="KW-0067">ATP-binding</keyword>
<dbReference type="EMBL" id="OB661414">
    <property type="protein sequence ID" value="CAD7228175.1"/>
    <property type="molecule type" value="Genomic_DNA"/>
</dbReference>
<keyword evidence="13" id="KW-0511">Multifunctional enzyme</keyword>
<dbReference type="InterPro" id="IPR049437">
    <property type="entry name" value="tRNA-synt_1c_C2"/>
</dbReference>
<dbReference type="InterPro" id="IPR036621">
    <property type="entry name" value="Anticodon-bd_dom_sf"/>
</dbReference>
<dbReference type="FunFam" id="3.40.50.620:FF:000070">
    <property type="entry name" value="Bifunctional glutamate/proline--tRNA ligase"/>
    <property type="match status" value="1"/>
</dbReference>
<dbReference type="GO" id="GO:0004818">
    <property type="term" value="F:glutamate-tRNA ligase activity"/>
    <property type="evidence" value="ECO:0007669"/>
    <property type="project" value="UniProtKB-EC"/>
</dbReference>
<dbReference type="CDD" id="cd00778">
    <property type="entry name" value="ProRS_core_arch_euk"/>
    <property type="match status" value="1"/>
</dbReference>
<dbReference type="EC" id="6.1.1.15" evidence="2"/>
<dbReference type="GO" id="GO:0004827">
    <property type="term" value="F:proline-tRNA ligase activity"/>
    <property type="evidence" value="ECO:0007669"/>
    <property type="project" value="UniProtKB-EC"/>
</dbReference>
<dbReference type="HAMAP" id="MF_01571">
    <property type="entry name" value="Pro_tRNA_synth_type3"/>
    <property type="match status" value="1"/>
</dbReference>
<dbReference type="Pfam" id="PF00749">
    <property type="entry name" value="tRNA-synt_1c"/>
    <property type="match status" value="1"/>
</dbReference>
<dbReference type="EC" id="6.1.1.17" evidence="3"/>
<dbReference type="NCBIfam" id="TIGR00463">
    <property type="entry name" value="gltX_arch"/>
    <property type="match status" value="1"/>
</dbReference>
<feature type="compositionally biased region" description="Low complexity" evidence="19">
    <location>
        <begin position="802"/>
        <end position="820"/>
    </location>
</feature>
<evidence type="ECO:0000256" key="5">
    <source>
        <dbReference type="ARBA" id="ARBA00022598"/>
    </source>
</evidence>
<dbReference type="InterPro" id="IPR000738">
    <property type="entry name" value="WHEP-TRS_dom"/>
</dbReference>
<dbReference type="OrthoDB" id="1350766at2759"/>
<dbReference type="InterPro" id="IPR004499">
    <property type="entry name" value="Pro-tRNA-ligase_IIa_arc-type"/>
</dbReference>
<evidence type="ECO:0000256" key="15">
    <source>
        <dbReference type="ARBA" id="ARBA00050792"/>
    </source>
</evidence>
<keyword evidence="11" id="KW-0648">Protein biosynthesis</keyword>
<evidence type="ECO:0000256" key="7">
    <source>
        <dbReference type="ARBA" id="ARBA00022741"/>
    </source>
</evidence>
<evidence type="ECO:0000256" key="3">
    <source>
        <dbReference type="ARBA" id="ARBA00012835"/>
    </source>
</evidence>
<evidence type="ECO:0000256" key="8">
    <source>
        <dbReference type="ARBA" id="ARBA00022833"/>
    </source>
</evidence>
<evidence type="ECO:0000256" key="6">
    <source>
        <dbReference type="ARBA" id="ARBA00022723"/>
    </source>
</evidence>
<dbReference type="NCBIfam" id="TIGR00408">
    <property type="entry name" value="proS_fam_I"/>
    <property type="match status" value="1"/>
</dbReference>
<evidence type="ECO:0000256" key="4">
    <source>
        <dbReference type="ARBA" id="ARBA00022553"/>
    </source>
</evidence>
<keyword evidence="12" id="KW-0030">Aminoacyl-tRNA synthetase</keyword>
<dbReference type="SUPFAM" id="SSF47060">
    <property type="entry name" value="S15/NS1 RNA-binding domain"/>
    <property type="match status" value="6"/>
</dbReference>
<dbReference type="SUPFAM" id="SSF55681">
    <property type="entry name" value="Class II aaRS and biotin synthetases"/>
    <property type="match status" value="1"/>
</dbReference>
<evidence type="ECO:0000256" key="2">
    <source>
        <dbReference type="ARBA" id="ARBA00012831"/>
    </source>
</evidence>
<protein>
    <recommendedName>
        <fullName evidence="17">Bifunctional glutamate/proline--tRNA ligase</fullName>
        <ecNumber evidence="2">6.1.1.15</ecNumber>
        <ecNumber evidence="3">6.1.1.17</ecNumber>
    </recommendedName>
    <alternativeName>
        <fullName evidence="18">Bifunctional aminoacyl-tRNA synthetase</fullName>
    </alternativeName>
</protein>
<feature type="region of interest" description="Disordered" evidence="19">
    <location>
        <begin position="941"/>
        <end position="970"/>
    </location>
</feature>
<feature type="compositionally biased region" description="Basic and acidic residues" evidence="19">
    <location>
        <begin position="1101"/>
        <end position="1118"/>
    </location>
</feature>
<dbReference type="InterPro" id="IPR004526">
    <property type="entry name" value="Glu-tRNA-synth_arc/euk"/>
</dbReference>
<feature type="region of interest" description="Disordered" evidence="19">
    <location>
        <begin position="1085"/>
        <end position="1131"/>
    </location>
</feature>
<dbReference type="PANTHER" id="PTHR43382:SF2">
    <property type="entry name" value="BIFUNCTIONAL GLUTAMATE_PROLINE--TRNA LIGASE"/>
    <property type="match status" value="1"/>
</dbReference>
<comment type="catalytic activity">
    <reaction evidence="14">
        <text>tRNA(Glu) + L-glutamate + ATP = L-glutamyl-tRNA(Glu) + AMP + diphosphate</text>
        <dbReference type="Rhea" id="RHEA:23540"/>
        <dbReference type="Rhea" id="RHEA-COMP:9663"/>
        <dbReference type="Rhea" id="RHEA-COMP:9680"/>
        <dbReference type="ChEBI" id="CHEBI:29985"/>
        <dbReference type="ChEBI" id="CHEBI:30616"/>
        <dbReference type="ChEBI" id="CHEBI:33019"/>
        <dbReference type="ChEBI" id="CHEBI:78442"/>
        <dbReference type="ChEBI" id="CHEBI:78520"/>
        <dbReference type="ChEBI" id="CHEBI:456215"/>
        <dbReference type="EC" id="6.1.1.17"/>
    </reaction>
    <physiologicalReaction direction="left-to-right" evidence="14">
        <dbReference type="Rhea" id="RHEA:23541"/>
    </physiologicalReaction>
</comment>
<evidence type="ECO:0000256" key="11">
    <source>
        <dbReference type="ARBA" id="ARBA00022917"/>
    </source>
</evidence>
<feature type="region of interest" description="Disordered" evidence="19">
    <location>
        <begin position="722"/>
        <end position="752"/>
    </location>
</feature>
<dbReference type="GO" id="GO:0005737">
    <property type="term" value="C:cytoplasm"/>
    <property type="evidence" value="ECO:0007669"/>
    <property type="project" value="InterPro"/>
</dbReference>
<dbReference type="Pfam" id="PF09180">
    <property type="entry name" value="ProRS-C_1"/>
    <property type="match status" value="1"/>
</dbReference>
<dbReference type="Gene3D" id="3.30.110.30">
    <property type="entry name" value="C-terminal domain of ProRS"/>
    <property type="match status" value="1"/>
</dbReference>
<dbReference type="Pfam" id="PF20974">
    <property type="entry name" value="tRNA-synt_1c_C2"/>
    <property type="match status" value="1"/>
</dbReference>
<dbReference type="Gene3D" id="3.30.930.10">
    <property type="entry name" value="Bira Bifunctional Protein, Domain 2"/>
    <property type="match status" value="1"/>
</dbReference>
<dbReference type="InterPro" id="IPR000924">
    <property type="entry name" value="Glu/Gln-tRNA-synth"/>
</dbReference>
<evidence type="ECO:0000256" key="18">
    <source>
        <dbReference type="ARBA" id="ARBA00076053"/>
    </source>
</evidence>
<accession>A0A7R8WCY0</accession>
<comment type="similarity">
    <text evidence="16">In the N-terminal section; belongs to the class-I aminoacyl-tRNA synthetase family. Glutamate--tRNA ligase type 2 subfamily.</text>
</comment>
<dbReference type="Gene3D" id="1.10.1160.10">
    <property type="entry name" value="Glutamyl-trna Synthetase, Domain 2"/>
    <property type="match status" value="1"/>
</dbReference>
<evidence type="ECO:0000256" key="14">
    <source>
        <dbReference type="ARBA" id="ARBA00047366"/>
    </source>
</evidence>
<dbReference type="PROSITE" id="PS51185">
    <property type="entry name" value="WHEP_TRS_2"/>
    <property type="match status" value="6"/>
</dbReference>
<dbReference type="GO" id="GO:0006433">
    <property type="term" value="P:prolyl-tRNA aminoacylation"/>
    <property type="evidence" value="ECO:0007669"/>
    <property type="project" value="InterPro"/>
</dbReference>
<comment type="catalytic activity">
    <reaction evidence="15">
        <text>tRNA(Pro) + L-proline + ATP = L-prolyl-tRNA(Pro) + AMP + diphosphate</text>
        <dbReference type="Rhea" id="RHEA:14305"/>
        <dbReference type="Rhea" id="RHEA-COMP:9700"/>
        <dbReference type="Rhea" id="RHEA-COMP:9702"/>
        <dbReference type="ChEBI" id="CHEBI:30616"/>
        <dbReference type="ChEBI" id="CHEBI:33019"/>
        <dbReference type="ChEBI" id="CHEBI:60039"/>
        <dbReference type="ChEBI" id="CHEBI:78442"/>
        <dbReference type="ChEBI" id="CHEBI:78532"/>
        <dbReference type="ChEBI" id="CHEBI:456215"/>
        <dbReference type="EC" id="6.1.1.15"/>
    </reaction>
    <physiologicalReaction direction="left-to-right" evidence="15">
        <dbReference type="Rhea" id="RHEA:14306"/>
    </physiologicalReaction>
</comment>
<dbReference type="GO" id="GO:0005524">
    <property type="term" value="F:ATP binding"/>
    <property type="evidence" value="ECO:0007669"/>
    <property type="project" value="UniProtKB-KW"/>
</dbReference>
<dbReference type="Gene3D" id="3.40.50.800">
    <property type="entry name" value="Anticodon-binding domain"/>
    <property type="match status" value="1"/>
</dbReference>
<evidence type="ECO:0000256" key="1">
    <source>
        <dbReference type="ARBA" id="ARBA00009968"/>
    </source>
</evidence>
<dbReference type="InterPro" id="IPR020059">
    <property type="entry name" value="Glu/Gln-tRNA-synth_Ib_codon-bd"/>
</dbReference>
<dbReference type="SUPFAM" id="SSF50715">
    <property type="entry name" value="Ribosomal protein L25-like"/>
    <property type="match status" value="1"/>
</dbReference>
<evidence type="ECO:0000313" key="20">
    <source>
        <dbReference type="EMBL" id="CAD7228175.1"/>
    </source>
</evidence>
<dbReference type="InterPro" id="IPR045864">
    <property type="entry name" value="aa-tRNA-synth_II/BPL/LPL"/>
</dbReference>
<dbReference type="CDD" id="cd00936">
    <property type="entry name" value="WEPRS_RNA"/>
    <property type="match status" value="2"/>
</dbReference>
<evidence type="ECO:0000256" key="9">
    <source>
        <dbReference type="ARBA" id="ARBA00022840"/>
    </source>
</evidence>
<evidence type="ECO:0000256" key="12">
    <source>
        <dbReference type="ARBA" id="ARBA00023146"/>
    </source>
</evidence>
<dbReference type="SUPFAM" id="SSF64586">
    <property type="entry name" value="C-terminal domain of ProRS"/>
    <property type="match status" value="1"/>
</dbReference>
<evidence type="ECO:0000256" key="19">
    <source>
        <dbReference type="SAM" id="MobiDB-lite"/>
    </source>
</evidence>
<dbReference type="SMART" id="SM00991">
    <property type="entry name" value="WHEP-TRS"/>
    <property type="match status" value="6"/>
</dbReference>
<dbReference type="FunFam" id="3.30.930.10:FF:000007">
    <property type="entry name" value="Bifunctional glutamate/proline--tRNA ligase"/>
    <property type="match status" value="1"/>
</dbReference>
<keyword evidence="10" id="KW-0694">RNA-binding</keyword>
<dbReference type="FunFam" id="1.10.287.10:FF:000006">
    <property type="entry name" value="Bifunctional glutamate/proline--tRNA ligase"/>
    <property type="match status" value="2"/>
</dbReference>
<name>A0A7R8WCY0_9CRUS</name>
<dbReference type="GO" id="GO:0003723">
    <property type="term" value="F:RNA binding"/>
    <property type="evidence" value="ECO:0007669"/>
    <property type="project" value="UniProtKB-KW"/>
</dbReference>
<dbReference type="FunFam" id="3.40.50.800:FF:000005">
    <property type="entry name" value="bifunctional glutamate/proline--tRNA ligase"/>
    <property type="match status" value="1"/>
</dbReference>
<proteinExistence type="inferred from homology"/>
<dbReference type="FunFam" id="3.30.110.30:FF:000001">
    <property type="entry name" value="Bifunctional glutamate/proline--tRNA ligase"/>
    <property type="match status" value="1"/>
</dbReference>
<gene>
    <name evidence="20" type="ORF">CTOB1V02_LOCUS6064</name>
</gene>
<evidence type="ECO:0000256" key="10">
    <source>
        <dbReference type="ARBA" id="ARBA00022884"/>
    </source>
</evidence>
<comment type="similarity">
    <text evidence="1">In the C-terminal section; belongs to the class-II aminoacyl-tRNA synthetase family.</text>
</comment>
<dbReference type="InterPro" id="IPR020061">
    <property type="entry name" value="Glu_tRNA_lig_a-bdl"/>
</dbReference>
<dbReference type="InterPro" id="IPR004154">
    <property type="entry name" value="Anticodon-bd"/>
</dbReference>
<dbReference type="InterPro" id="IPR020058">
    <property type="entry name" value="Glu/Gln-tRNA-synth_Ib_cat-dom"/>
</dbReference>
<dbReference type="PANTHER" id="PTHR43382">
    <property type="entry name" value="PROLYL-TRNA SYNTHETASE"/>
    <property type="match status" value="1"/>
</dbReference>